<feature type="transmembrane region" description="Helical" evidence="1">
    <location>
        <begin position="20"/>
        <end position="49"/>
    </location>
</feature>
<dbReference type="InterPro" id="IPR025498">
    <property type="entry name" value="DUF4389"/>
</dbReference>
<sequence length="95" mass="10830">MNSTQHPALPRPEKLWLHGLIMLVLVMLVNLAQTVLGICAILQFLWMLFAKERNAAIARFGQGIAHWLAVTARFLTGESDERPFPWTQWMPSDTD</sequence>
<dbReference type="Pfam" id="PF14333">
    <property type="entry name" value="DUF4389"/>
    <property type="match status" value="1"/>
</dbReference>
<proteinExistence type="predicted"/>
<keyword evidence="1" id="KW-0812">Transmembrane</keyword>
<dbReference type="AlphaFoldDB" id="L0E3E7"/>
<dbReference type="HOGENOM" id="CLU_147995_2_0_6"/>
<evidence type="ECO:0008006" key="4">
    <source>
        <dbReference type="Google" id="ProtNLM"/>
    </source>
</evidence>
<keyword evidence="1" id="KW-1133">Transmembrane helix</keyword>
<dbReference type="EMBL" id="CP003989">
    <property type="protein sequence ID" value="AGA35166.1"/>
    <property type="molecule type" value="Genomic_DNA"/>
</dbReference>
<dbReference type="KEGG" id="tni:TVNIR_3536"/>
<name>L0E3E7_THIND</name>
<gene>
    <name evidence="2" type="ordered locus">TVNIR_3536</name>
</gene>
<keyword evidence="3" id="KW-1185">Reference proteome</keyword>
<evidence type="ECO:0000313" key="2">
    <source>
        <dbReference type="EMBL" id="AGA35166.1"/>
    </source>
</evidence>
<protein>
    <recommendedName>
        <fullName evidence="4">Lipase</fullName>
    </recommendedName>
</protein>
<reference evidence="2" key="1">
    <citation type="submission" date="2015-12" db="EMBL/GenBank/DDBJ databases">
        <authorList>
            <person name="Tikhonova T.V."/>
            <person name="Pavlov A.R."/>
            <person name="Beletsky A.V."/>
            <person name="Mardanov A.V."/>
            <person name="Sorokin D.Y."/>
            <person name="Ravin N.V."/>
            <person name="Popov V.O."/>
        </authorList>
    </citation>
    <scope>NUCLEOTIDE SEQUENCE</scope>
    <source>
        <strain evidence="2">DSM 14787</strain>
    </source>
</reference>
<dbReference type="RefSeq" id="WP_015260261.1">
    <property type="nucleotide sequence ID" value="NC_019902.2"/>
</dbReference>
<evidence type="ECO:0000313" key="3">
    <source>
        <dbReference type="Proteomes" id="UP000010809"/>
    </source>
</evidence>
<keyword evidence="1" id="KW-0472">Membrane</keyword>
<organism evidence="2 3">
    <name type="scientific">Thioalkalivibrio nitratireducens (strain DSM 14787 / UNIQEM 213 / ALEN2)</name>
    <dbReference type="NCBI Taxonomy" id="1255043"/>
    <lineage>
        <taxon>Bacteria</taxon>
        <taxon>Pseudomonadati</taxon>
        <taxon>Pseudomonadota</taxon>
        <taxon>Gammaproteobacteria</taxon>
        <taxon>Chromatiales</taxon>
        <taxon>Ectothiorhodospiraceae</taxon>
        <taxon>Thioalkalivibrio</taxon>
    </lineage>
</organism>
<evidence type="ECO:0000256" key="1">
    <source>
        <dbReference type="SAM" id="Phobius"/>
    </source>
</evidence>
<dbReference type="Proteomes" id="UP000010809">
    <property type="component" value="Chromosome"/>
</dbReference>
<accession>L0E3E7</accession>
<dbReference type="PATRIC" id="fig|1255043.3.peg.3567"/>